<dbReference type="GeneID" id="28838572"/>
<name>A0A1B8GHX4_9PEZI</name>
<organism evidence="2 3">
    <name type="scientific">Pseudogymnoascus verrucosus</name>
    <dbReference type="NCBI Taxonomy" id="342668"/>
    <lineage>
        <taxon>Eukaryota</taxon>
        <taxon>Fungi</taxon>
        <taxon>Dikarya</taxon>
        <taxon>Ascomycota</taxon>
        <taxon>Pezizomycotina</taxon>
        <taxon>Leotiomycetes</taxon>
        <taxon>Thelebolales</taxon>
        <taxon>Thelebolaceae</taxon>
        <taxon>Pseudogymnoascus</taxon>
    </lineage>
</organism>
<dbReference type="EMBL" id="KV460235">
    <property type="protein sequence ID" value="OBT95440.1"/>
    <property type="molecule type" value="Genomic_DNA"/>
</dbReference>
<accession>A0A1B8GHX4</accession>
<sequence>MAVVSKHSRPDQWPSVRLAPLATDTSGTSGLASRPSKMDIGYVLNQEVTPESEHGSRFAGHPKVIGFPIAPSSQSSSPGPTFGRAPLPDVRPPSSTGSMSSPDVPLSGPDHLAMAASMSKPSPEHLAQRGSSPVKAKKVTRTYIEEVLAQRGEPMTSREICKAIIADLKVELAPQSVRKELSCCTLLF</sequence>
<keyword evidence="3" id="KW-1185">Reference proteome</keyword>
<reference evidence="3" key="2">
    <citation type="journal article" date="2018" name="Nat. Commun.">
        <title>Extreme sensitivity to ultraviolet light in the fungal pathogen causing white-nose syndrome of bats.</title>
        <authorList>
            <person name="Palmer J.M."/>
            <person name="Drees K.P."/>
            <person name="Foster J.T."/>
            <person name="Lindner D.L."/>
        </authorList>
    </citation>
    <scope>NUCLEOTIDE SEQUENCE [LARGE SCALE GENOMIC DNA]</scope>
    <source>
        <strain evidence="3">UAMH 10579</strain>
    </source>
</reference>
<evidence type="ECO:0000313" key="2">
    <source>
        <dbReference type="EMBL" id="OBT95440.1"/>
    </source>
</evidence>
<evidence type="ECO:0000313" key="3">
    <source>
        <dbReference type="Proteomes" id="UP000091956"/>
    </source>
</evidence>
<protein>
    <submittedName>
        <fullName evidence="2">Uncharacterized protein</fullName>
    </submittedName>
</protein>
<dbReference type="Proteomes" id="UP000091956">
    <property type="component" value="Unassembled WGS sequence"/>
</dbReference>
<feature type="region of interest" description="Disordered" evidence="1">
    <location>
        <begin position="51"/>
        <end position="134"/>
    </location>
</feature>
<feature type="region of interest" description="Disordered" evidence="1">
    <location>
        <begin position="1"/>
        <end position="37"/>
    </location>
</feature>
<dbReference type="OrthoDB" id="3438802at2759"/>
<gene>
    <name evidence="2" type="ORF">VE01_05186</name>
</gene>
<dbReference type="AlphaFoldDB" id="A0A1B8GHX4"/>
<evidence type="ECO:0000256" key="1">
    <source>
        <dbReference type="SAM" id="MobiDB-lite"/>
    </source>
</evidence>
<proteinExistence type="predicted"/>
<reference evidence="2 3" key="1">
    <citation type="submission" date="2016-03" db="EMBL/GenBank/DDBJ databases">
        <title>Comparative genomics of Pseudogymnoascus destructans, the fungus causing white-nose syndrome of bats.</title>
        <authorList>
            <person name="Palmer J.M."/>
            <person name="Drees K.P."/>
            <person name="Foster J.T."/>
            <person name="Lindner D.L."/>
        </authorList>
    </citation>
    <scope>NUCLEOTIDE SEQUENCE [LARGE SCALE GENOMIC DNA]</scope>
    <source>
        <strain evidence="2 3">UAMH 10579</strain>
    </source>
</reference>
<dbReference type="RefSeq" id="XP_018129173.1">
    <property type="nucleotide sequence ID" value="XM_018274651.1"/>
</dbReference>